<feature type="domain" description="Zinc finger PHD-type" evidence="5">
    <location>
        <begin position="182"/>
        <end position="237"/>
    </location>
</feature>
<dbReference type="EMBL" id="CAVMBE010000025">
    <property type="protein sequence ID" value="CAK4014836.1"/>
    <property type="molecule type" value="Genomic_DNA"/>
</dbReference>
<evidence type="ECO:0000313" key="7">
    <source>
        <dbReference type="Proteomes" id="UP001296104"/>
    </source>
</evidence>
<evidence type="ECO:0000256" key="3">
    <source>
        <dbReference type="ARBA" id="ARBA00022833"/>
    </source>
</evidence>
<dbReference type="InterPro" id="IPR011011">
    <property type="entry name" value="Znf_FYVE_PHD"/>
</dbReference>
<comment type="caution">
    <text evidence="6">The sequence shown here is derived from an EMBL/GenBank/DDBJ whole genome shotgun (WGS) entry which is preliminary data.</text>
</comment>
<evidence type="ECO:0000259" key="5">
    <source>
        <dbReference type="SMART" id="SM00249"/>
    </source>
</evidence>
<proteinExistence type="predicted"/>
<dbReference type="Proteomes" id="UP001296104">
    <property type="component" value="Unassembled WGS sequence"/>
</dbReference>
<feature type="compositionally biased region" description="Basic residues" evidence="4">
    <location>
        <begin position="258"/>
        <end position="267"/>
    </location>
</feature>
<feature type="compositionally biased region" description="Low complexity" evidence="4">
    <location>
        <begin position="279"/>
        <end position="295"/>
    </location>
</feature>
<evidence type="ECO:0000313" key="6">
    <source>
        <dbReference type="EMBL" id="CAK4014836.1"/>
    </source>
</evidence>
<protein>
    <submittedName>
        <fullName evidence="6">Transcription initiation factor TFIID subunit 3 isoform X1</fullName>
    </submittedName>
</protein>
<dbReference type="AlphaFoldDB" id="A0AAI8YYY2"/>
<dbReference type="GO" id="GO:0008270">
    <property type="term" value="F:zinc ion binding"/>
    <property type="evidence" value="ECO:0007669"/>
    <property type="project" value="UniProtKB-KW"/>
</dbReference>
<dbReference type="InterPro" id="IPR019786">
    <property type="entry name" value="Zinc_finger_PHD-type_CS"/>
</dbReference>
<dbReference type="SMART" id="SM00249">
    <property type="entry name" value="PHD"/>
    <property type="match status" value="1"/>
</dbReference>
<dbReference type="Gene3D" id="3.30.40.10">
    <property type="entry name" value="Zinc/RING finger domain, C3HC4 (zinc finger)"/>
    <property type="match status" value="1"/>
</dbReference>
<feature type="region of interest" description="Disordered" evidence="4">
    <location>
        <begin position="253"/>
        <end position="372"/>
    </location>
</feature>
<accession>A0AAI8YYY2</accession>
<feature type="compositionally biased region" description="Basic and acidic residues" evidence="4">
    <location>
        <begin position="338"/>
        <end position="353"/>
    </location>
</feature>
<dbReference type="CDD" id="cd15489">
    <property type="entry name" value="PHD_SF"/>
    <property type="match status" value="1"/>
</dbReference>
<evidence type="ECO:0000256" key="2">
    <source>
        <dbReference type="ARBA" id="ARBA00022771"/>
    </source>
</evidence>
<reference evidence="6" key="1">
    <citation type="submission" date="2023-11" db="EMBL/GenBank/DDBJ databases">
        <authorList>
            <person name="Alioto T."/>
            <person name="Alioto T."/>
            <person name="Gomez Garrido J."/>
        </authorList>
    </citation>
    <scope>NUCLEOTIDE SEQUENCE</scope>
</reference>
<evidence type="ECO:0000256" key="1">
    <source>
        <dbReference type="ARBA" id="ARBA00022723"/>
    </source>
</evidence>
<sequence length="372" mass="42429">MAALPEIPTLIAEMEKNRRFRRRCSEIKQTWPGITTDQLDEETLHNWERLQHAKESWKNGIDRVDGLLKQLKETTRSTMADLNHRINVTEGRYRELDDGQTPTAREADLQAFYAYGNALARNYGFASQEHWWQCRKTLSYDNWPPKSYVPPPSMDKEPVIPSIEQEQSPSVDEDTAGGEMYSCSHCDEPNGTWLLIPCTTCGKWFHITCTPLRCRQDADEVTTDDLGDMDWDCWKCEGDPDPHYPPPSVWLQQAQQRRAAKGHRAPRKISLAPPRDAPARQTTRAAPKKAATPRAPRNKRPHEGGSGEGTTTPSSKRSRTVQREVAPELYTRPYSVARESRADRYRQREEQKAQGEANGQKWPLAHTPPSSA</sequence>
<dbReference type="InterPro" id="IPR013083">
    <property type="entry name" value="Znf_RING/FYVE/PHD"/>
</dbReference>
<gene>
    <name evidence="6" type="ORF">LECACI_7A004546</name>
</gene>
<dbReference type="InterPro" id="IPR001965">
    <property type="entry name" value="Znf_PHD"/>
</dbReference>
<dbReference type="SUPFAM" id="SSF57903">
    <property type="entry name" value="FYVE/PHD zinc finger"/>
    <property type="match status" value="1"/>
</dbReference>
<keyword evidence="3" id="KW-0862">Zinc</keyword>
<keyword evidence="7" id="KW-1185">Reference proteome</keyword>
<name>A0AAI8YYY2_9PEZI</name>
<keyword evidence="1" id="KW-0479">Metal-binding</keyword>
<evidence type="ECO:0000256" key="4">
    <source>
        <dbReference type="SAM" id="MobiDB-lite"/>
    </source>
</evidence>
<organism evidence="6 7">
    <name type="scientific">Lecanosticta acicola</name>
    <dbReference type="NCBI Taxonomy" id="111012"/>
    <lineage>
        <taxon>Eukaryota</taxon>
        <taxon>Fungi</taxon>
        <taxon>Dikarya</taxon>
        <taxon>Ascomycota</taxon>
        <taxon>Pezizomycotina</taxon>
        <taxon>Dothideomycetes</taxon>
        <taxon>Dothideomycetidae</taxon>
        <taxon>Mycosphaerellales</taxon>
        <taxon>Mycosphaerellaceae</taxon>
        <taxon>Lecanosticta</taxon>
    </lineage>
</organism>
<dbReference type="PROSITE" id="PS01359">
    <property type="entry name" value="ZF_PHD_1"/>
    <property type="match status" value="1"/>
</dbReference>
<keyword evidence="2" id="KW-0863">Zinc-finger</keyword>